<protein>
    <recommendedName>
        <fullName evidence="8">CobW/HypB/UreG nucleotide-binding domain-containing protein</fullName>
    </recommendedName>
</protein>
<accession>X1BDL2</accession>
<reference evidence="9" key="1">
    <citation type="journal article" date="2014" name="Front. Microbiol.">
        <title>High frequency of phylogenetically diverse reductive dehalogenase-homologous genes in deep subseafloor sedimentary metagenomes.</title>
        <authorList>
            <person name="Kawai M."/>
            <person name="Futagami T."/>
            <person name="Toyoda A."/>
            <person name="Takaki Y."/>
            <person name="Nishi S."/>
            <person name="Hori S."/>
            <person name="Arai W."/>
            <person name="Tsubouchi T."/>
            <person name="Morono Y."/>
            <person name="Uchiyama I."/>
            <person name="Ito T."/>
            <person name="Fujiyama A."/>
            <person name="Inagaki F."/>
            <person name="Takami H."/>
        </authorList>
    </citation>
    <scope>NUCLEOTIDE SEQUENCE</scope>
    <source>
        <strain evidence="9">Expedition CK06-06</strain>
    </source>
</reference>
<feature type="domain" description="CobW/HypB/UreG nucleotide-binding" evidence="8">
    <location>
        <begin position="32"/>
        <end position="192"/>
    </location>
</feature>
<dbReference type="GO" id="GO:0008270">
    <property type="term" value="F:zinc ion binding"/>
    <property type="evidence" value="ECO:0007669"/>
    <property type="project" value="TreeGrafter"/>
</dbReference>
<dbReference type="PIRSF" id="PIRSF005624">
    <property type="entry name" value="Ni-bind_GTPase"/>
    <property type="match status" value="1"/>
</dbReference>
<evidence type="ECO:0000256" key="2">
    <source>
        <dbReference type="ARBA" id="ARBA00022596"/>
    </source>
</evidence>
<keyword evidence="6" id="KW-0862">Zinc</keyword>
<evidence type="ECO:0000256" key="7">
    <source>
        <dbReference type="ARBA" id="ARBA00023134"/>
    </source>
</evidence>
<keyword evidence="4" id="KW-0547">Nucleotide-binding</keyword>
<keyword evidence="3" id="KW-0479">Metal-binding</keyword>
<keyword evidence="7" id="KW-0342">GTP-binding</keyword>
<name>X1BDL2_9ZZZZ</name>
<dbReference type="InterPro" id="IPR003495">
    <property type="entry name" value="CobW/HypB/UreG_nucleotide-bd"/>
</dbReference>
<evidence type="ECO:0000256" key="1">
    <source>
        <dbReference type="ARBA" id="ARBA00006211"/>
    </source>
</evidence>
<evidence type="ECO:0000256" key="3">
    <source>
        <dbReference type="ARBA" id="ARBA00022723"/>
    </source>
</evidence>
<evidence type="ECO:0000256" key="5">
    <source>
        <dbReference type="ARBA" id="ARBA00022801"/>
    </source>
</evidence>
<feature type="non-terminal residue" evidence="9">
    <location>
        <position position="204"/>
    </location>
</feature>
<dbReference type="AlphaFoldDB" id="X1BDL2"/>
<dbReference type="InterPro" id="IPR004392">
    <property type="entry name" value="Hyd_mat_HypB"/>
</dbReference>
<dbReference type="GO" id="GO:0005525">
    <property type="term" value="F:GTP binding"/>
    <property type="evidence" value="ECO:0007669"/>
    <property type="project" value="UniProtKB-KW"/>
</dbReference>
<dbReference type="InterPro" id="IPR027417">
    <property type="entry name" value="P-loop_NTPase"/>
</dbReference>
<gene>
    <name evidence="9" type="ORF">S01H4_46808</name>
</gene>
<comment type="similarity">
    <text evidence="1">Belongs to the SIMIBI class G3E GTPase family. HypB/HupM subfamily.</text>
</comment>
<evidence type="ECO:0000313" key="9">
    <source>
        <dbReference type="EMBL" id="GAG94004.1"/>
    </source>
</evidence>
<dbReference type="GO" id="GO:0051604">
    <property type="term" value="P:protein maturation"/>
    <property type="evidence" value="ECO:0007669"/>
    <property type="project" value="InterPro"/>
</dbReference>
<keyword evidence="5" id="KW-0378">Hydrolase</keyword>
<evidence type="ECO:0000256" key="6">
    <source>
        <dbReference type="ARBA" id="ARBA00022833"/>
    </source>
</evidence>
<comment type="caution">
    <text evidence="9">The sequence shown here is derived from an EMBL/GenBank/DDBJ whole genome shotgun (WGS) entry which is preliminary data.</text>
</comment>
<organism evidence="9">
    <name type="scientific">marine sediment metagenome</name>
    <dbReference type="NCBI Taxonomy" id="412755"/>
    <lineage>
        <taxon>unclassified sequences</taxon>
        <taxon>metagenomes</taxon>
        <taxon>ecological metagenomes</taxon>
    </lineage>
</organism>
<evidence type="ECO:0000256" key="4">
    <source>
        <dbReference type="ARBA" id="ARBA00022741"/>
    </source>
</evidence>
<dbReference type="Pfam" id="PF02492">
    <property type="entry name" value="cobW"/>
    <property type="match status" value="1"/>
</dbReference>
<sequence>MEIKVLKDILSANEQIAEGNRQLLDSKGVFAVNLMSSPGAGKTSLILETIKRLKGKTRIGVIEGDVSSSLDAEVVGREGVPVLQINTGGTCHLDANMLSNALSNLPLQDIQILFIENVGNLICPAGFALGEHKKVLVSSIPEGDDKPFKYPLMFHNADAVLINKIDLLPYLKFDTQGFSQAVRGINEKVAIFQISCATGQGIQE</sequence>
<dbReference type="GO" id="GO:0003924">
    <property type="term" value="F:GTPase activity"/>
    <property type="evidence" value="ECO:0007669"/>
    <property type="project" value="InterPro"/>
</dbReference>
<dbReference type="PANTHER" id="PTHR30134:SF2">
    <property type="entry name" value="HYDROGENASE MATURATION FACTOR HYPB"/>
    <property type="match status" value="1"/>
</dbReference>
<dbReference type="PANTHER" id="PTHR30134">
    <property type="entry name" value="HYDROGENASE PROTEIN ASSEMBLY PROTEIN, NICKEL CHAPERONE"/>
    <property type="match status" value="1"/>
</dbReference>
<dbReference type="SUPFAM" id="SSF52540">
    <property type="entry name" value="P-loop containing nucleoside triphosphate hydrolases"/>
    <property type="match status" value="1"/>
</dbReference>
<keyword evidence="2" id="KW-0533">Nickel</keyword>
<proteinExistence type="inferred from homology"/>
<dbReference type="Gene3D" id="3.40.50.300">
    <property type="entry name" value="P-loop containing nucleotide triphosphate hydrolases"/>
    <property type="match status" value="1"/>
</dbReference>
<dbReference type="EMBL" id="BART01026197">
    <property type="protein sequence ID" value="GAG94004.1"/>
    <property type="molecule type" value="Genomic_DNA"/>
</dbReference>
<dbReference type="NCBIfam" id="TIGR00073">
    <property type="entry name" value="hypB"/>
    <property type="match status" value="1"/>
</dbReference>
<dbReference type="GO" id="GO:0016151">
    <property type="term" value="F:nickel cation binding"/>
    <property type="evidence" value="ECO:0007669"/>
    <property type="project" value="InterPro"/>
</dbReference>
<evidence type="ECO:0000259" key="8">
    <source>
        <dbReference type="Pfam" id="PF02492"/>
    </source>
</evidence>